<feature type="compositionally biased region" description="Low complexity" evidence="1">
    <location>
        <begin position="443"/>
        <end position="455"/>
    </location>
</feature>
<dbReference type="GO" id="GO:0035861">
    <property type="term" value="C:site of double-strand break"/>
    <property type="evidence" value="ECO:0007669"/>
    <property type="project" value="TreeGrafter"/>
</dbReference>
<gene>
    <name evidence="3" type="ORF">CCAP1982_LOCUS14751</name>
</gene>
<dbReference type="GO" id="GO:0000729">
    <property type="term" value="P:DNA double-strand break processing"/>
    <property type="evidence" value="ECO:0007669"/>
    <property type="project" value="TreeGrafter"/>
</dbReference>
<dbReference type="GO" id="GO:0003690">
    <property type="term" value="F:double-stranded DNA binding"/>
    <property type="evidence" value="ECO:0007669"/>
    <property type="project" value="TreeGrafter"/>
</dbReference>
<sequence length="545" mass="62294">MFGEGTVSDRTCRRWYEKFETGDFDLSDKPRSGRPSLIDDNVVKAILEQEPSLTTSEIANRLNSAQQTVSDHIRKLGLAMDDSIGVRKYALKERESKNYNIEKLCDEQIPLKTLRLSKGKPKLPTKQVKPSVKNFVAPTRYERERAAFKNRPRKVLNLEERVLAIRLYQETPVYQRIASIFKCSWEQIRNVIANRDDILRYYGECQTVTPKDSAQYARNKKINFLGNITYEFVRRAYYHRDLILNDDILRQRAIKLRDILKIEQFHPNNAWLNDFKKVYNVDWDNLDAMIICGIPPRSLENKDLIEYCTRMVAKAKALIGKMPKQLAKKEGAKDCETDDDIYNDEASGSIDDNESDSMLANKYDDVTVVNEVDDFTGMYVDASDIHENEEEPSISYADYDCNEEMLNLNAIDGEPNETTNEQITNESFLGDVQIKQERRSRSRSPPLLSPLTVTSSASTYGTEAAAGSGKCLKRKAIDTPPTTPSSALGVKFVKREPLSSYKEALRVLQPLEDFALLKEDFHVLNLLQQLTLVLEKGAKRLNAKN</sequence>
<evidence type="ECO:0000313" key="4">
    <source>
        <dbReference type="Proteomes" id="UP000606786"/>
    </source>
</evidence>
<dbReference type="Proteomes" id="UP000606786">
    <property type="component" value="Unassembled WGS sequence"/>
</dbReference>
<dbReference type="GO" id="GO:0042800">
    <property type="term" value="F:histone H3K4 methyltransferase activity"/>
    <property type="evidence" value="ECO:0007669"/>
    <property type="project" value="TreeGrafter"/>
</dbReference>
<dbReference type="EMBL" id="CAJHJT010000034">
    <property type="protein sequence ID" value="CAD7006432.1"/>
    <property type="molecule type" value="Genomic_DNA"/>
</dbReference>
<accession>A0A811V484</accession>
<dbReference type="GO" id="GO:0015074">
    <property type="term" value="P:DNA integration"/>
    <property type="evidence" value="ECO:0007669"/>
    <property type="project" value="TreeGrafter"/>
</dbReference>
<dbReference type="GO" id="GO:0000014">
    <property type="term" value="F:single-stranded DNA endodeoxyribonuclease activity"/>
    <property type="evidence" value="ECO:0007669"/>
    <property type="project" value="TreeGrafter"/>
</dbReference>
<dbReference type="GO" id="GO:0044774">
    <property type="term" value="P:mitotic DNA integrity checkpoint signaling"/>
    <property type="evidence" value="ECO:0007669"/>
    <property type="project" value="TreeGrafter"/>
</dbReference>
<dbReference type="GO" id="GO:0006303">
    <property type="term" value="P:double-strand break repair via nonhomologous end joining"/>
    <property type="evidence" value="ECO:0007669"/>
    <property type="project" value="TreeGrafter"/>
</dbReference>
<feature type="compositionally biased region" description="Polar residues" evidence="1">
    <location>
        <begin position="416"/>
        <end position="427"/>
    </location>
</feature>
<evidence type="ECO:0000313" key="3">
    <source>
        <dbReference type="EMBL" id="CAD7006432.1"/>
    </source>
</evidence>
<protein>
    <submittedName>
        <fullName evidence="3">(Mediterranean fruit fly) hypothetical protein</fullName>
    </submittedName>
</protein>
<dbReference type="OrthoDB" id="7990549at2759"/>
<feature type="domain" description="Mos1 transposase HTH" evidence="2">
    <location>
        <begin position="1"/>
        <end position="23"/>
    </location>
</feature>
<dbReference type="GO" id="GO:0000793">
    <property type="term" value="C:condensed chromosome"/>
    <property type="evidence" value="ECO:0007669"/>
    <property type="project" value="TreeGrafter"/>
</dbReference>
<dbReference type="CDD" id="cd00090">
    <property type="entry name" value="HTH_ARSR"/>
    <property type="match status" value="1"/>
</dbReference>
<feature type="region of interest" description="Disordered" evidence="1">
    <location>
        <begin position="415"/>
        <end position="455"/>
    </location>
</feature>
<dbReference type="PANTHER" id="PTHR46060">
    <property type="entry name" value="MARINER MOS1 TRANSPOSASE-LIKE PROTEIN"/>
    <property type="match status" value="1"/>
</dbReference>
<organism evidence="3 4">
    <name type="scientific">Ceratitis capitata</name>
    <name type="common">Mediterranean fruit fly</name>
    <name type="synonym">Tephritis capitata</name>
    <dbReference type="NCBI Taxonomy" id="7213"/>
    <lineage>
        <taxon>Eukaryota</taxon>
        <taxon>Metazoa</taxon>
        <taxon>Ecdysozoa</taxon>
        <taxon>Arthropoda</taxon>
        <taxon>Hexapoda</taxon>
        <taxon>Insecta</taxon>
        <taxon>Pterygota</taxon>
        <taxon>Neoptera</taxon>
        <taxon>Endopterygota</taxon>
        <taxon>Diptera</taxon>
        <taxon>Brachycera</taxon>
        <taxon>Muscomorpha</taxon>
        <taxon>Tephritoidea</taxon>
        <taxon>Tephritidae</taxon>
        <taxon>Ceratitis</taxon>
        <taxon>Ceratitis</taxon>
    </lineage>
</organism>
<dbReference type="GO" id="GO:0044547">
    <property type="term" value="F:DNA topoisomerase binding"/>
    <property type="evidence" value="ECO:0007669"/>
    <property type="project" value="TreeGrafter"/>
</dbReference>
<dbReference type="InterPro" id="IPR052709">
    <property type="entry name" value="Transposase-MT_Hybrid"/>
</dbReference>
<proteinExistence type="predicted"/>
<comment type="caution">
    <text evidence="3">The sequence shown here is derived from an EMBL/GenBank/DDBJ whole genome shotgun (WGS) entry which is preliminary data.</text>
</comment>
<evidence type="ECO:0000256" key="1">
    <source>
        <dbReference type="SAM" id="MobiDB-lite"/>
    </source>
</evidence>
<dbReference type="InterPro" id="IPR036388">
    <property type="entry name" value="WH-like_DNA-bd_sf"/>
</dbReference>
<dbReference type="PANTHER" id="PTHR46060:SF2">
    <property type="entry name" value="HISTONE-LYSINE N-METHYLTRANSFERASE SETMAR"/>
    <property type="match status" value="1"/>
</dbReference>
<reference evidence="3" key="1">
    <citation type="submission" date="2020-11" db="EMBL/GenBank/DDBJ databases">
        <authorList>
            <person name="Whitehead M."/>
        </authorList>
    </citation>
    <scope>NUCLEOTIDE SEQUENCE</scope>
    <source>
        <strain evidence="3">EGII</strain>
    </source>
</reference>
<name>A0A811V484_CERCA</name>
<dbReference type="GO" id="GO:0046975">
    <property type="term" value="F:histone H3K36 methyltransferase activity"/>
    <property type="evidence" value="ECO:0007669"/>
    <property type="project" value="TreeGrafter"/>
</dbReference>
<evidence type="ECO:0000259" key="2">
    <source>
        <dbReference type="Pfam" id="PF17906"/>
    </source>
</evidence>
<dbReference type="AlphaFoldDB" id="A0A811V484"/>
<dbReference type="InterPro" id="IPR011991">
    <property type="entry name" value="ArsR-like_HTH"/>
</dbReference>
<dbReference type="GO" id="GO:0003697">
    <property type="term" value="F:single-stranded DNA binding"/>
    <property type="evidence" value="ECO:0007669"/>
    <property type="project" value="TreeGrafter"/>
</dbReference>
<dbReference type="GO" id="GO:0031297">
    <property type="term" value="P:replication fork processing"/>
    <property type="evidence" value="ECO:0007669"/>
    <property type="project" value="TreeGrafter"/>
</dbReference>
<keyword evidence="4" id="KW-1185">Reference proteome</keyword>
<dbReference type="Pfam" id="PF17906">
    <property type="entry name" value="HTH_48"/>
    <property type="match status" value="1"/>
</dbReference>
<dbReference type="InterPro" id="IPR041426">
    <property type="entry name" value="Mos1_HTH"/>
</dbReference>
<dbReference type="GO" id="GO:0005634">
    <property type="term" value="C:nucleus"/>
    <property type="evidence" value="ECO:0007669"/>
    <property type="project" value="TreeGrafter"/>
</dbReference>
<dbReference type="Gene3D" id="1.10.10.10">
    <property type="entry name" value="Winged helix-like DNA-binding domain superfamily/Winged helix DNA-binding domain"/>
    <property type="match status" value="1"/>
</dbReference>